<protein>
    <submittedName>
        <fullName evidence="1">Uncharacterized protein</fullName>
    </submittedName>
</protein>
<dbReference type="AlphaFoldDB" id="A0A645FE21"/>
<gene>
    <name evidence="1" type="ORF">SDC9_159875</name>
</gene>
<name>A0A645FE21_9ZZZZ</name>
<accession>A0A645FE21</accession>
<sequence>MPPVADVFPSDNIKYAPVAVSVFYRNFAVFVGRWPSGGVQQVEEIALRRVFHRYRGGFREILPERPAKNDRAPASVLPGIDDVERNAFQRNGTPLRQHPQIVLLPLIGPAPLPVIGCFVFKGGGGGGAQVNRCKPVWFRLKVEGDAINIGSSPGFGKQYPDGEARPAADPVILYQKVKRYAPA</sequence>
<organism evidence="1">
    <name type="scientific">bioreactor metagenome</name>
    <dbReference type="NCBI Taxonomy" id="1076179"/>
    <lineage>
        <taxon>unclassified sequences</taxon>
        <taxon>metagenomes</taxon>
        <taxon>ecological metagenomes</taxon>
    </lineage>
</organism>
<proteinExistence type="predicted"/>
<reference evidence="1" key="1">
    <citation type="submission" date="2019-08" db="EMBL/GenBank/DDBJ databases">
        <authorList>
            <person name="Kucharzyk K."/>
            <person name="Murdoch R.W."/>
            <person name="Higgins S."/>
            <person name="Loffler F."/>
        </authorList>
    </citation>
    <scope>NUCLEOTIDE SEQUENCE</scope>
</reference>
<evidence type="ECO:0000313" key="1">
    <source>
        <dbReference type="EMBL" id="MPN12557.1"/>
    </source>
</evidence>
<dbReference type="EMBL" id="VSSQ01058925">
    <property type="protein sequence ID" value="MPN12557.1"/>
    <property type="molecule type" value="Genomic_DNA"/>
</dbReference>
<comment type="caution">
    <text evidence="1">The sequence shown here is derived from an EMBL/GenBank/DDBJ whole genome shotgun (WGS) entry which is preliminary data.</text>
</comment>